<gene>
    <name evidence="3" type="ORF">SAMN03097708_00728</name>
</gene>
<dbReference type="PROSITE" id="PS50234">
    <property type="entry name" value="VWFA"/>
    <property type="match status" value="1"/>
</dbReference>
<feature type="region of interest" description="Disordered" evidence="1">
    <location>
        <begin position="320"/>
        <end position="351"/>
    </location>
</feature>
<dbReference type="RefSeq" id="WP_092992712.1">
    <property type="nucleotide sequence ID" value="NZ_FMWD01000002.1"/>
</dbReference>
<dbReference type="PANTHER" id="PTHR41248:SF1">
    <property type="entry name" value="NORD PROTEIN"/>
    <property type="match status" value="1"/>
</dbReference>
<dbReference type="OrthoDB" id="9758211at2"/>
<evidence type="ECO:0000256" key="1">
    <source>
        <dbReference type="SAM" id="MobiDB-lite"/>
    </source>
</evidence>
<evidence type="ECO:0000313" key="3">
    <source>
        <dbReference type="EMBL" id="SCZ52329.1"/>
    </source>
</evidence>
<evidence type="ECO:0000313" key="4">
    <source>
        <dbReference type="Proteomes" id="UP000199648"/>
    </source>
</evidence>
<dbReference type="Proteomes" id="UP000199648">
    <property type="component" value="Unassembled WGS sequence"/>
</dbReference>
<dbReference type="PANTHER" id="PTHR41248">
    <property type="entry name" value="NORD PROTEIN"/>
    <property type="match status" value="1"/>
</dbReference>
<keyword evidence="4" id="KW-1185">Reference proteome</keyword>
<dbReference type="InterPro" id="IPR036465">
    <property type="entry name" value="vWFA_dom_sf"/>
</dbReference>
<sequence>MKPRLGIEEITARLDELLEVEFSFRDTSESASSIAALDRQRQDFILDLVARVASTNVEIAHRLSGHAVRVLEATDERMVEAWALHATDTYDRSGLRPGLQVIVEVDRFIKFGRARATGAVLEEAGGVLLHFVHGLSGRPLKLEEADEAYTDTETLYLPPVLSRLPDSKDNFSLYKAITAMLWAQTRFGTFRTSVINALRSHPSPGPLLRLYHALETVRLEGCISRELPGLWREMLRIKDTLGEVRPLEWVTVSEQLLRPGADSAESLALACEQLGRLPVPSPFSYQGVLHLGEVAARTAERVEREKALFRVSLRDLLEEKSEEEKAEAEQQPPRRFSSLPPEASEQESPLDTELLLDSEPIAPPEHIRNLMSSIMLDLGEIPDEYLVPAGPGDYDPRLFEDEHKDPDEVWLGTYHEEGADLYNEWDYRRQHYRKNWCVVREKTVEPVDDGFAGQALQKYSGLVRHLRKTFEAMRDEDRVEKRQPDGDDIDLDALVEALADVRNGVEMTERVFTRLHRTERNIAVVFMVDMSGSTRGWINDAERESLLLLSEALHTLGDRFAIYGFSGMTRKRCEIYRVKGFEEPYGPEVQHRISGIRPKDYTRMGFAIRHLSRILSEVEAKTRILVTLSDGKPDDYSDYRGEYGIEDTRRALIEAHREGIHSYCITIDTEGPEYLPHMYGPVGYTVVDDVRRLPYQVADIYRRLTT</sequence>
<dbReference type="InterPro" id="IPR051928">
    <property type="entry name" value="NorD/CobT"/>
</dbReference>
<dbReference type="STRING" id="415747.SAMN03097708_00728"/>
<protein>
    <submittedName>
        <fullName evidence="3">Nitric oxide reductase NorD protein</fullName>
    </submittedName>
</protein>
<evidence type="ECO:0000259" key="2">
    <source>
        <dbReference type="PROSITE" id="PS50234"/>
    </source>
</evidence>
<feature type="domain" description="VWFA" evidence="2">
    <location>
        <begin position="523"/>
        <end position="704"/>
    </location>
</feature>
<dbReference type="EMBL" id="FMWD01000002">
    <property type="protein sequence ID" value="SCZ52329.1"/>
    <property type="molecule type" value="Genomic_DNA"/>
</dbReference>
<proteinExistence type="predicted"/>
<dbReference type="Gene3D" id="3.40.50.410">
    <property type="entry name" value="von Willebrand factor, type A domain"/>
    <property type="match status" value="1"/>
</dbReference>
<dbReference type="AlphaFoldDB" id="A0A1G5PTD0"/>
<dbReference type="SUPFAM" id="SSF53300">
    <property type="entry name" value="vWA-like"/>
    <property type="match status" value="1"/>
</dbReference>
<organism evidence="3 4">
    <name type="scientific">Thiohalomonas denitrificans</name>
    <dbReference type="NCBI Taxonomy" id="415747"/>
    <lineage>
        <taxon>Bacteria</taxon>
        <taxon>Pseudomonadati</taxon>
        <taxon>Pseudomonadota</taxon>
        <taxon>Gammaproteobacteria</taxon>
        <taxon>Thiohalomonadales</taxon>
        <taxon>Thiohalomonadaceae</taxon>
        <taxon>Thiohalomonas</taxon>
    </lineage>
</organism>
<dbReference type="InterPro" id="IPR002035">
    <property type="entry name" value="VWF_A"/>
</dbReference>
<dbReference type="CDD" id="cd01454">
    <property type="entry name" value="vWA_norD_type"/>
    <property type="match status" value="1"/>
</dbReference>
<name>A0A1G5PTD0_9GAMM</name>
<accession>A0A1G5PTD0</accession>
<reference evidence="3 4" key="1">
    <citation type="submission" date="2016-10" db="EMBL/GenBank/DDBJ databases">
        <authorList>
            <person name="de Groot N.N."/>
        </authorList>
    </citation>
    <scope>NUCLEOTIDE SEQUENCE [LARGE SCALE GENOMIC DNA]</scope>
    <source>
        <strain evidence="3 4">HLD2</strain>
    </source>
</reference>
<dbReference type="SMART" id="SM00327">
    <property type="entry name" value="VWA"/>
    <property type="match status" value="1"/>
</dbReference>